<evidence type="ECO:0000259" key="8">
    <source>
        <dbReference type="Pfam" id="PF01435"/>
    </source>
</evidence>
<dbReference type="RefSeq" id="WP_170303691.1">
    <property type="nucleotide sequence ID" value="NZ_BKAJ01000172.1"/>
</dbReference>
<comment type="cofactor">
    <cofactor evidence="1">
        <name>Zn(2+)</name>
        <dbReference type="ChEBI" id="CHEBI:29105"/>
    </cofactor>
</comment>
<keyword evidence="2 9" id="KW-0645">Protease</keyword>
<dbReference type="PANTHER" id="PTHR22726">
    <property type="entry name" value="METALLOENDOPEPTIDASE OMA1"/>
    <property type="match status" value="1"/>
</dbReference>
<dbReference type="Pfam" id="PF01435">
    <property type="entry name" value="Peptidase_M48"/>
    <property type="match status" value="1"/>
</dbReference>
<evidence type="ECO:0000256" key="6">
    <source>
        <dbReference type="ARBA" id="ARBA00023049"/>
    </source>
</evidence>
<evidence type="ECO:0000313" key="9">
    <source>
        <dbReference type="EMBL" id="GEP60597.1"/>
    </source>
</evidence>
<reference evidence="9 10" key="1">
    <citation type="submission" date="2019-07" db="EMBL/GenBank/DDBJ databases">
        <title>Whole genome shotgun sequence of Reyranella soli NBRC 108950.</title>
        <authorList>
            <person name="Hosoyama A."/>
            <person name="Uohara A."/>
            <person name="Ohji S."/>
            <person name="Ichikawa N."/>
        </authorList>
    </citation>
    <scope>NUCLEOTIDE SEQUENCE [LARGE SCALE GENOMIC DNA]</scope>
    <source>
        <strain evidence="9 10">NBRC 108950</strain>
    </source>
</reference>
<evidence type="ECO:0000256" key="5">
    <source>
        <dbReference type="ARBA" id="ARBA00022833"/>
    </source>
</evidence>
<protein>
    <submittedName>
        <fullName evidence="9">Metalloprotease</fullName>
    </submittedName>
</protein>
<dbReference type="GO" id="GO:0051603">
    <property type="term" value="P:proteolysis involved in protein catabolic process"/>
    <property type="evidence" value="ECO:0007669"/>
    <property type="project" value="TreeGrafter"/>
</dbReference>
<dbReference type="InterPro" id="IPR001915">
    <property type="entry name" value="Peptidase_M48"/>
</dbReference>
<dbReference type="GO" id="GO:0046872">
    <property type="term" value="F:metal ion binding"/>
    <property type="evidence" value="ECO:0007669"/>
    <property type="project" value="UniProtKB-KW"/>
</dbReference>
<feature type="signal peptide" evidence="7">
    <location>
        <begin position="1"/>
        <end position="22"/>
    </location>
</feature>
<keyword evidence="7" id="KW-0732">Signal</keyword>
<dbReference type="Proteomes" id="UP000321058">
    <property type="component" value="Unassembled WGS sequence"/>
</dbReference>
<dbReference type="Gene3D" id="3.30.2010.10">
    <property type="entry name" value="Metalloproteases ('zincins'), catalytic domain"/>
    <property type="match status" value="1"/>
</dbReference>
<feature type="domain" description="Peptidase M48" evidence="8">
    <location>
        <begin position="55"/>
        <end position="239"/>
    </location>
</feature>
<evidence type="ECO:0000256" key="7">
    <source>
        <dbReference type="SAM" id="SignalP"/>
    </source>
</evidence>
<accession>A0A512NNS1</accession>
<name>A0A512NNS1_9HYPH</name>
<keyword evidence="6 9" id="KW-0482">Metalloprotease</keyword>
<gene>
    <name evidence="9" type="ORF">RSO01_77630</name>
</gene>
<evidence type="ECO:0000256" key="2">
    <source>
        <dbReference type="ARBA" id="ARBA00022670"/>
    </source>
</evidence>
<dbReference type="PANTHER" id="PTHR22726:SF1">
    <property type="entry name" value="METALLOENDOPEPTIDASE OMA1, MITOCHONDRIAL"/>
    <property type="match status" value="1"/>
</dbReference>
<evidence type="ECO:0000256" key="1">
    <source>
        <dbReference type="ARBA" id="ARBA00001947"/>
    </source>
</evidence>
<feature type="chain" id="PRO_5021805221" evidence="7">
    <location>
        <begin position="23"/>
        <end position="469"/>
    </location>
</feature>
<dbReference type="EMBL" id="BKAJ01000172">
    <property type="protein sequence ID" value="GEP60597.1"/>
    <property type="molecule type" value="Genomic_DNA"/>
</dbReference>
<evidence type="ECO:0000313" key="10">
    <source>
        <dbReference type="Proteomes" id="UP000321058"/>
    </source>
</evidence>
<organism evidence="9 10">
    <name type="scientific">Reyranella soli</name>
    <dbReference type="NCBI Taxonomy" id="1230389"/>
    <lineage>
        <taxon>Bacteria</taxon>
        <taxon>Pseudomonadati</taxon>
        <taxon>Pseudomonadota</taxon>
        <taxon>Alphaproteobacteria</taxon>
        <taxon>Hyphomicrobiales</taxon>
        <taxon>Reyranellaceae</taxon>
        <taxon>Reyranella</taxon>
    </lineage>
</organism>
<keyword evidence="4" id="KW-0378">Hydrolase</keyword>
<comment type="caution">
    <text evidence="9">The sequence shown here is derived from an EMBL/GenBank/DDBJ whole genome shotgun (WGS) entry which is preliminary data.</text>
</comment>
<evidence type="ECO:0000256" key="4">
    <source>
        <dbReference type="ARBA" id="ARBA00022801"/>
    </source>
</evidence>
<keyword evidence="5" id="KW-0862">Zinc</keyword>
<evidence type="ECO:0000256" key="3">
    <source>
        <dbReference type="ARBA" id="ARBA00022723"/>
    </source>
</evidence>
<keyword evidence="10" id="KW-1185">Reference proteome</keyword>
<dbReference type="InterPro" id="IPR051156">
    <property type="entry name" value="Mito/Outer_Membr_Metalloprot"/>
</dbReference>
<dbReference type="GO" id="GO:0016020">
    <property type="term" value="C:membrane"/>
    <property type="evidence" value="ECO:0007669"/>
    <property type="project" value="TreeGrafter"/>
</dbReference>
<dbReference type="AlphaFoldDB" id="A0A512NNS1"/>
<dbReference type="GO" id="GO:0004222">
    <property type="term" value="F:metalloendopeptidase activity"/>
    <property type="evidence" value="ECO:0007669"/>
    <property type="project" value="InterPro"/>
</dbReference>
<dbReference type="PROSITE" id="PS51257">
    <property type="entry name" value="PROKAR_LIPOPROTEIN"/>
    <property type="match status" value="1"/>
</dbReference>
<sequence>MVFRRLLVLLALLASAAACTSANDPSQAAQSRAGIPALPRELERDVGAAYPDAALQAYVDRVGQKVVSQSAVSGNFRFVVLDQPLANAHAAGGYVMVTRGLLALLDDEAELAAALSHEVGHVVQRHAAQRARQRQSVLDAAVEAATSTGSITVGRSVARDGLLALRRYSREQELEADKIGVAMLVKAGYRGTAMASLIDKLRRQGQLELQLMGEAPDSIDRRSTTSTHPAPVERRLALQGVADAMAPGESHREAYLAAINGMSVDDPPQEGFVRGNRFLHPVLRLAFEAPQDFRLFNDTDGVLGVGRDRSLLFFSCTEGPTQGSLADWMRNRLKPTPTDIQTTEIGGAEAAIGARPRGSDTGLGQARYVLIRHGDRVCFFNLLSDGSDRDQRIEVLINAARTFHSLSEAEAAALRPYRLRIVPTAGTTAAQLAQRLPYPDYKMERLLLLNSVDNGAELMRLPQVKTIEP</sequence>
<keyword evidence="3" id="KW-0479">Metal-binding</keyword>
<proteinExistence type="predicted"/>